<gene>
    <name evidence="1" type="ORF">B9M88_06900</name>
</gene>
<reference evidence="1 2" key="1">
    <citation type="submission" date="2017-04" db="EMBL/GenBank/DDBJ databases">
        <title>Staphylococcus agnetis, a potential pathogen in the broiler production.</title>
        <authorList>
            <person name="Poulsen L."/>
        </authorList>
    </citation>
    <scope>NUCLEOTIDE SEQUENCE [LARGE SCALE GENOMIC DNA]</scope>
    <source>
        <strain evidence="1 2">723_310714_2_2_spleen</strain>
    </source>
</reference>
<protein>
    <submittedName>
        <fullName evidence="1">Uncharacterized protein</fullName>
    </submittedName>
</protein>
<evidence type="ECO:0000313" key="2">
    <source>
        <dbReference type="Proteomes" id="UP000195208"/>
    </source>
</evidence>
<name>A0ABX3Z2N1_9STAP</name>
<dbReference type="EMBL" id="NEFX01000012">
    <property type="protein sequence ID" value="OTW31178.1"/>
    <property type="molecule type" value="Genomic_DNA"/>
</dbReference>
<accession>A0ABX3Z2N1</accession>
<comment type="caution">
    <text evidence="1">The sequence shown here is derived from an EMBL/GenBank/DDBJ whole genome shotgun (WGS) entry which is preliminary data.</text>
</comment>
<evidence type="ECO:0000313" key="1">
    <source>
        <dbReference type="EMBL" id="OTW31178.1"/>
    </source>
</evidence>
<proteinExistence type="predicted"/>
<organism evidence="1 2">
    <name type="scientific">Staphylococcus agnetis</name>
    <dbReference type="NCBI Taxonomy" id="985762"/>
    <lineage>
        <taxon>Bacteria</taxon>
        <taxon>Bacillati</taxon>
        <taxon>Bacillota</taxon>
        <taxon>Bacilli</taxon>
        <taxon>Bacillales</taxon>
        <taxon>Staphylococcaceae</taxon>
        <taxon>Staphylococcus</taxon>
    </lineage>
</organism>
<keyword evidence="2" id="KW-1185">Reference proteome</keyword>
<dbReference type="Proteomes" id="UP000195208">
    <property type="component" value="Unassembled WGS sequence"/>
</dbReference>
<sequence length="67" mass="7759">MSKIQVIKIALLIVILAEEIREVLSELKIENCDVCSTRQFKFQLLHDNNLTICHECASHFNDMNVEN</sequence>